<evidence type="ECO:0000313" key="5">
    <source>
        <dbReference type="Proteomes" id="UP001054902"/>
    </source>
</evidence>
<dbReference type="InterPro" id="IPR051023">
    <property type="entry name" value="PP2A_Regulatory_Subunit_A"/>
</dbReference>
<feature type="repeat" description="HEAT" evidence="2">
    <location>
        <begin position="333"/>
        <end position="366"/>
    </location>
</feature>
<keyword evidence="1" id="KW-0677">Repeat</keyword>
<dbReference type="InterPro" id="IPR011989">
    <property type="entry name" value="ARM-like"/>
</dbReference>
<dbReference type="SUPFAM" id="SSF48371">
    <property type="entry name" value="ARM repeat"/>
    <property type="match status" value="1"/>
</dbReference>
<organism evidence="4 5">
    <name type="scientific">Chaetoceros tenuissimus</name>
    <dbReference type="NCBI Taxonomy" id="426638"/>
    <lineage>
        <taxon>Eukaryota</taxon>
        <taxon>Sar</taxon>
        <taxon>Stramenopiles</taxon>
        <taxon>Ochrophyta</taxon>
        <taxon>Bacillariophyta</taxon>
        <taxon>Coscinodiscophyceae</taxon>
        <taxon>Chaetocerotophycidae</taxon>
        <taxon>Chaetocerotales</taxon>
        <taxon>Chaetocerotaceae</taxon>
        <taxon>Chaetoceros</taxon>
    </lineage>
</organism>
<dbReference type="PANTHER" id="PTHR10648:SF4">
    <property type="entry name" value="PROTEIN PHOSPHATASE 2 (FORMERLY 2A), REGULATORY SUBUNIT A, BETA ISOFORM-RELATED"/>
    <property type="match status" value="1"/>
</dbReference>
<dbReference type="InterPro" id="IPR021133">
    <property type="entry name" value="HEAT_type_2"/>
</dbReference>
<protein>
    <recommendedName>
        <fullName evidence="6">TOG domain-containing protein</fullName>
    </recommendedName>
</protein>
<dbReference type="GO" id="GO:0000159">
    <property type="term" value="C:protein phosphatase type 2A complex"/>
    <property type="evidence" value="ECO:0007669"/>
    <property type="project" value="TreeGrafter"/>
</dbReference>
<dbReference type="AlphaFoldDB" id="A0AAD3HC14"/>
<sequence>MSATLSSHPTLTPNINTTLRPNATPSPSLALARTLTSSPSELSQMSPYNLFLSQLQTPSAETRVDAMRRLFVVANAMGREETLEKLIPYLTQHIRDQAEHSHLASIPTGTEEDDEILLILAEQLGQFVTSGLIPGYRAISLLPILEQLCGVEETVVREKAVESLNGVLPFMFVDKAESKAKEEKEAMLYCKKTAPGLLLKMIKRMAGAEWFTAKVSAAAVLPVVYQFYNKMSGTVHMSANAADSNEGGANVEDIKLELRNMYRVLSEDETPMVRRGAAKHLAKFLEAVARLPYGIKGAIGGPVAKEFTIPGKDVSTISKAVSGDVKSKVYEEMVPIYQTLCRDEQDSVRLLAVSASGSMGCALGLDGNICSRIVLPVIQAGVTDLSWRVRNNLAKEFATVAQSQGFHEPSRKADFQVVFESYASLLQDLEAQVRTSAVENIARMAQLGGADLFQQHISPLLPNLADDAVMEVRSKLAQTIMDCCDDSICSTLSDSVILEDFRPCLECFLNDEFAEVQLHILSKLSRVTRLLDQMDVVVQSVVSMSKTANWRVRESVAFLLPHLAEARGVRFFQDQLLDVWMALLMDRVADVRSACVNGMPKLLSVTGSEWIQREIVPRYLNICNGSISYLTRTTVLKSFSRLGNEQKGNLSTELSNELVEQLLIGLNDRVSNVRMVAAKGLEELNTSIDSGLLNAKVIPALQQIVQEDPDEDCKFFADKAISTLTG</sequence>
<dbReference type="Gene3D" id="1.25.10.10">
    <property type="entry name" value="Leucine-rich Repeat Variant"/>
    <property type="match status" value="1"/>
</dbReference>
<feature type="repeat" description="HEAT" evidence="2">
    <location>
        <begin position="141"/>
        <end position="179"/>
    </location>
</feature>
<dbReference type="PANTHER" id="PTHR10648">
    <property type="entry name" value="SERINE/THREONINE-PROTEIN PHOSPHATASE PP2A 65 KDA REGULATORY SUBUNIT"/>
    <property type="match status" value="1"/>
</dbReference>
<dbReference type="PROSITE" id="PS50077">
    <property type="entry name" value="HEAT_REPEAT"/>
    <property type="match status" value="3"/>
</dbReference>
<evidence type="ECO:0000256" key="1">
    <source>
        <dbReference type="ARBA" id="ARBA00022737"/>
    </source>
</evidence>
<comment type="caution">
    <text evidence="4">The sequence shown here is derived from an EMBL/GenBank/DDBJ whole genome shotgun (WGS) entry which is preliminary data.</text>
</comment>
<evidence type="ECO:0000313" key="4">
    <source>
        <dbReference type="EMBL" id="GFH57721.1"/>
    </source>
</evidence>
<evidence type="ECO:0000256" key="2">
    <source>
        <dbReference type="PROSITE-ProRule" id="PRU00103"/>
    </source>
</evidence>
<accession>A0AAD3HC14</accession>
<gene>
    <name evidence="4" type="ORF">CTEN210_14197</name>
</gene>
<dbReference type="GO" id="GO:0005634">
    <property type="term" value="C:nucleus"/>
    <property type="evidence" value="ECO:0007669"/>
    <property type="project" value="TreeGrafter"/>
</dbReference>
<dbReference type="Proteomes" id="UP001054902">
    <property type="component" value="Unassembled WGS sequence"/>
</dbReference>
<dbReference type="InterPro" id="IPR016024">
    <property type="entry name" value="ARM-type_fold"/>
</dbReference>
<dbReference type="EMBL" id="BLLK01000058">
    <property type="protein sequence ID" value="GFH57721.1"/>
    <property type="molecule type" value="Genomic_DNA"/>
</dbReference>
<feature type="region of interest" description="Disordered" evidence="3">
    <location>
        <begin position="1"/>
        <end position="26"/>
    </location>
</feature>
<evidence type="ECO:0000256" key="3">
    <source>
        <dbReference type="SAM" id="MobiDB-lite"/>
    </source>
</evidence>
<proteinExistence type="predicted"/>
<name>A0AAD3HC14_9STRA</name>
<dbReference type="GO" id="GO:0005829">
    <property type="term" value="C:cytosol"/>
    <property type="evidence" value="ECO:0007669"/>
    <property type="project" value="TreeGrafter"/>
</dbReference>
<feature type="repeat" description="HEAT" evidence="2">
    <location>
        <begin position="418"/>
        <end position="456"/>
    </location>
</feature>
<evidence type="ECO:0008006" key="6">
    <source>
        <dbReference type="Google" id="ProtNLM"/>
    </source>
</evidence>
<dbReference type="GO" id="GO:0019888">
    <property type="term" value="F:protein phosphatase regulator activity"/>
    <property type="evidence" value="ECO:0007669"/>
    <property type="project" value="TreeGrafter"/>
</dbReference>
<keyword evidence="5" id="KW-1185">Reference proteome</keyword>
<reference evidence="4 5" key="1">
    <citation type="journal article" date="2021" name="Sci. Rep.">
        <title>The genome of the diatom Chaetoceros tenuissimus carries an ancient integrated fragment of an extant virus.</title>
        <authorList>
            <person name="Hongo Y."/>
            <person name="Kimura K."/>
            <person name="Takaki Y."/>
            <person name="Yoshida Y."/>
            <person name="Baba S."/>
            <person name="Kobayashi G."/>
            <person name="Nagasaki K."/>
            <person name="Hano T."/>
            <person name="Tomaru Y."/>
        </authorList>
    </citation>
    <scope>NUCLEOTIDE SEQUENCE [LARGE SCALE GENOMIC DNA]</scope>
    <source>
        <strain evidence="4 5">NIES-3715</strain>
    </source>
</reference>